<feature type="transmembrane region" description="Helical" evidence="6">
    <location>
        <begin position="309"/>
        <end position="335"/>
    </location>
</feature>
<feature type="transmembrane region" description="Helical" evidence="6">
    <location>
        <begin position="342"/>
        <end position="359"/>
    </location>
</feature>
<feature type="transmembrane region" description="Helical" evidence="6">
    <location>
        <begin position="164"/>
        <end position="183"/>
    </location>
</feature>
<dbReference type="STRING" id="1882918.BCY86_03260"/>
<proteinExistence type="predicted"/>
<feature type="transmembrane region" description="Helical" evidence="6">
    <location>
        <begin position="195"/>
        <end position="223"/>
    </location>
</feature>
<keyword evidence="2" id="KW-0813">Transport</keyword>
<dbReference type="PANTHER" id="PTHR42865">
    <property type="entry name" value="PROTON/GLUTAMATE-ASPARTATE SYMPORTER"/>
    <property type="match status" value="1"/>
</dbReference>
<dbReference type="InterPro" id="IPR001991">
    <property type="entry name" value="Na-dicarboxylate_symporter"/>
</dbReference>
<dbReference type="Gene3D" id="1.10.3860.10">
    <property type="entry name" value="Sodium:dicarboxylate symporter"/>
    <property type="match status" value="1"/>
</dbReference>
<feature type="transmembrane region" description="Helical" evidence="6">
    <location>
        <begin position="71"/>
        <end position="93"/>
    </location>
</feature>
<evidence type="ECO:0000256" key="1">
    <source>
        <dbReference type="ARBA" id="ARBA00004141"/>
    </source>
</evidence>
<feature type="transmembrane region" description="Helical" evidence="6">
    <location>
        <begin position="135"/>
        <end position="152"/>
    </location>
</feature>
<dbReference type="RefSeq" id="WP_075276452.1">
    <property type="nucleotide sequence ID" value="NZ_CP016908.1"/>
</dbReference>
<evidence type="ECO:0000313" key="8">
    <source>
        <dbReference type="Proteomes" id="UP000185544"/>
    </source>
</evidence>
<comment type="subcellular location">
    <subcellularLocation>
        <location evidence="1">Membrane</location>
        <topology evidence="1">Multi-pass membrane protein</topology>
    </subcellularLocation>
</comment>
<dbReference type="OrthoDB" id="9768885at2"/>
<dbReference type="SUPFAM" id="SSF118215">
    <property type="entry name" value="Proton glutamate symport protein"/>
    <property type="match status" value="1"/>
</dbReference>
<dbReference type="AlphaFoldDB" id="A0A1L6MW74"/>
<name>A0A1L6MW74_9BACT</name>
<evidence type="ECO:0008006" key="9">
    <source>
        <dbReference type="Google" id="ProtNLM"/>
    </source>
</evidence>
<dbReference type="GO" id="GO:0005295">
    <property type="term" value="F:neutral L-amino acid:sodium symporter activity"/>
    <property type="evidence" value="ECO:0007669"/>
    <property type="project" value="TreeGrafter"/>
</dbReference>
<evidence type="ECO:0000256" key="3">
    <source>
        <dbReference type="ARBA" id="ARBA00022692"/>
    </source>
</evidence>
<dbReference type="Proteomes" id="UP000185544">
    <property type="component" value="Chromosome"/>
</dbReference>
<feature type="transmembrane region" description="Helical" evidence="6">
    <location>
        <begin position="235"/>
        <end position="256"/>
    </location>
</feature>
<evidence type="ECO:0000256" key="6">
    <source>
        <dbReference type="SAM" id="Phobius"/>
    </source>
</evidence>
<dbReference type="GO" id="GO:0005886">
    <property type="term" value="C:plasma membrane"/>
    <property type="evidence" value="ECO:0007669"/>
    <property type="project" value="TreeGrafter"/>
</dbReference>
<dbReference type="PANTHER" id="PTHR42865:SF8">
    <property type="entry name" value="SERINE_THREONINE TRANSPORTER SSTT"/>
    <property type="match status" value="1"/>
</dbReference>
<dbReference type="Pfam" id="PF00375">
    <property type="entry name" value="SDF"/>
    <property type="match status" value="1"/>
</dbReference>
<reference evidence="7 8" key="1">
    <citation type="submission" date="2016-08" db="EMBL/GenBank/DDBJ databases">
        <title>Identification and validation of antigenic proteins from Pajaroellobacter abortibovis using de-novo genome sequence assembly and reverse vaccinology.</title>
        <authorList>
            <person name="Welly B.T."/>
            <person name="Miller M.R."/>
            <person name="Stott J.L."/>
            <person name="Blanchard M.T."/>
            <person name="Islas-Trejo A.D."/>
            <person name="O'Rourke S.M."/>
            <person name="Young A.E."/>
            <person name="Medrano J.F."/>
            <person name="Van Eenennaam A.L."/>
        </authorList>
    </citation>
    <scope>NUCLEOTIDE SEQUENCE [LARGE SCALE GENOMIC DNA]</scope>
    <source>
        <strain evidence="7 8">BTF92-0548A/99-0131</strain>
    </source>
</reference>
<dbReference type="GO" id="GO:0032329">
    <property type="term" value="P:serine transport"/>
    <property type="evidence" value="ECO:0007669"/>
    <property type="project" value="TreeGrafter"/>
</dbReference>
<dbReference type="InterPro" id="IPR036458">
    <property type="entry name" value="Na:dicarbo_symporter_sf"/>
</dbReference>
<keyword evidence="3 6" id="KW-0812">Transmembrane</keyword>
<feature type="transmembrane region" description="Helical" evidence="6">
    <location>
        <begin position="277"/>
        <end position="303"/>
    </location>
</feature>
<evidence type="ECO:0000256" key="2">
    <source>
        <dbReference type="ARBA" id="ARBA00022448"/>
    </source>
</evidence>
<gene>
    <name evidence="7" type="ORF">BCY86_03260</name>
</gene>
<organism evidence="7 8">
    <name type="scientific">Pajaroellobacter abortibovis</name>
    <dbReference type="NCBI Taxonomy" id="1882918"/>
    <lineage>
        <taxon>Bacteria</taxon>
        <taxon>Pseudomonadati</taxon>
        <taxon>Myxococcota</taxon>
        <taxon>Polyangia</taxon>
        <taxon>Polyangiales</taxon>
        <taxon>Polyangiaceae</taxon>
    </lineage>
</organism>
<keyword evidence="5 6" id="KW-0472">Membrane</keyword>
<evidence type="ECO:0000256" key="5">
    <source>
        <dbReference type="ARBA" id="ARBA00023136"/>
    </source>
</evidence>
<protein>
    <recommendedName>
        <fullName evidence="9">Transporter</fullName>
    </recommendedName>
</protein>
<dbReference type="KEGG" id="pabo:BCY86_03260"/>
<feature type="transmembrane region" description="Helical" evidence="6">
    <location>
        <begin position="6"/>
        <end position="26"/>
    </location>
</feature>
<sequence length="400" mass="44689">MPKLQPIIRSLSFRLLITIVLAFWLVDFMPARMQQFFYAISLSLKELLLLMMPLIVFSSVFFAFVKIRGHAFLLAVLLLISIVSSNLFSVILAGTVSRWMVFQEVPFQNTIDIQADLLVPLWQFSFPKLISSHNALLLAFILAMFSAQKSILHVAKGTEQCANFFLKKIFLPLLPFFIFGFIIKMVHDHMIGRLLSFYPQAVLAMIGLLASYEILLFCGSVFLARQSPVIVGRNLLPPAIAAFTTMSSAAALPFSIKAAEQNTRNQEIASSVMPLTVNIHMIGDALCIPSMAMLMLALFGYPMPSINQYAVFALSFVITKFSGAGVPGGSILIMIPVLEKTLGFNPEMIALITIFYMIMDPITTSGNVIGNNLFVIYFHKLFQHVAQWVETRREERTAPN</sequence>
<feature type="transmembrane region" description="Helical" evidence="6">
    <location>
        <begin position="47"/>
        <end position="65"/>
    </location>
</feature>
<keyword evidence="8" id="KW-1185">Reference proteome</keyword>
<keyword evidence="4 6" id="KW-1133">Transmembrane helix</keyword>
<dbReference type="EMBL" id="CP016908">
    <property type="protein sequence ID" value="APR99803.1"/>
    <property type="molecule type" value="Genomic_DNA"/>
</dbReference>
<accession>A0A1L6MW74</accession>
<evidence type="ECO:0000256" key="4">
    <source>
        <dbReference type="ARBA" id="ARBA00022989"/>
    </source>
</evidence>
<evidence type="ECO:0000313" key="7">
    <source>
        <dbReference type="EMBL" id="APR99803.1"/>
    </source>
</evidence>